<gene>
    <name evidence="7" type="ORF">GH810_14310</name>
</gene>
<dbReference type="Pfam" id="PF00145">
    <property type="entry name" value="DNA_methylase"/>
    <property type="match status" value="1"/>
</dbReference>
<comment type="similarity">
    <text evidence="6">Belongs to the class I-like SAM-binding methyltransferase superfamily. C5-methyltransferase family.</text>
</comment>
<comment type="caution">
    <text evidence="7">The sequence shown here is derived from an EMBL/GenBank/DDBJ whole genome shotgun (WGS) entry which is preliminary data.</text>
</comment>
<evidence type="ECO:0000256" key="2">
    <source>
        <dbReference type="ARBA" id="ARBA00022603"/>
    </source>
</evidence>
<evidence type="ECO:0000256" key="4">
    <source>
        <dbReference type="ARBA" id="ARBA00022691"/>
    </source>
</evidence>
<keyword evidence="5" id="KW-0680">Restriction system</keyword>
<dbReference type="OrthoDB" id="9813719at2"/>
<keyword evidence="4 6" id="KW-0949">S-adenosyl-L-methionine</keyword>
<evidence type="ECO:0000256" key="3">
    <source>
        <dbReference type="ARBA" id="ARBA00022679"/>
    </source>
</evidence>
<dbReference type="InterPro" id="IPR029063">
    <property type="entry name" value="SAM-dependent_MTases_sf"/>
</dbReference>
<accession>A0A923I5Q7</accession>
<dbReference type="SUPFAM" id="SSF53335">
    <property type="entry name" value="S-adenosyl-L-methionine-dependent methyltransferases"/>
    <property type="match status" value="1"/>
</dbReference>
<dbReference type="PANTHER" id="PTHR10629">
    <property type="entry name" value="CYTOSINE-SPECIFIC METHYLTRANSFERASE"/>
    <property type="match status" value="1"/>
</dbReference>
<name>A0A923I5Q7_9FIRM</name>
<feature type="active site" evidence="6">
    <location>
        <position position="77"/>
    </location>
</feature>
<dbReference type="Gene3D" id="3.40.50.150">
    <property type="entry name" value="Vaccinia Virus protein VP39"/>
    <property type="match status" value="1"/>
</dbReference>
<dbReference type="InterPro" id="IPR050390">
    <property type="entry name" value="C5-Methyltransferase"/>
</dbReference>
<dbReference type="PANTHER" id="PTHR10629:SF52">
    <property type="entry name" value="DNA (CYTOSINE-5)-METHYLTRANSFERASE 1"/>
    <property type="match status" value="1"/>
</dbReference>
<dbReference type="GO" id="GO:0032259">
    <property type="term" value="P:methylation"/>
    <property type="evidence" value="ECO:0007669"/>
    <property type="project" value="UniProtKB-KW"/>
</dbReference>
<sequence>MGLIIDNFAGGGGASEGIEQAMGRHVDVAINHDPGAIAMHKANHPHTKHYCENVWDVDPNEVCKGQPVDLAWFSPDCTHFSKAKGGKPRDKNIRGLAWVAVKWAMQVRPAVIILENVEEFKTWGPLGEDNQPDKNKTGETFNSFVEQLKIIGYHVEFRELVAADYGAPTRRKRFFMVARCDGLPILWPKKSHGPRKSIEVLSGKLKPYTPVADVMDFSKPCPSIFDTKEEIMEKHGLRTVRPLADKTMERIARGIEKFIINNPDPFFIKDQTSMLIQYHSETLDHEVRGQAIDEPIMTIDSSPRYGLISSHIIQMNNHMIGTDSRDPVNTIVAGPGHLGEVRAFLIKYYGQGIGQDLKEPIGTIVSKDRFGLIIVKGVEYQIVDIGMRMLEPRELFTANGFPPAYIIDHDADGKKITKTEQVKRCGNAVPPVFAKELVLANVVGVERTMAS</sequence>
<dbReference type="InterPro" id="IPR001525">
    <property type="entry name" value="C5_MeTfrase"/>
</dbReference>
<dbReference type="RefSeq" id="WP_148568481.1">
    <property type="nucleotide sequence ID" value="NZ_RXYA01000018.1"/>
</dbReference>
<evidence type="ECO:0000256" key="1">
    <source>
        <dbReference type="ARBA" id="ARBA00011975"/>
    </source>
</evidence>
<evidence type="ECO:0000313" key="8">
    <source>
        <dbReference type="Proteomes" id="UP000616595"/>
    </source>
</evidence>
<dbReference type="Gene3D" id="3.90.120.10">
    <property type="entry name" value="DNA Methylase, subunit A, domain 2"/>
    <property type="match status" value="1"/>
</dbReference>
<dbReference type="AlphaFoldDB" id="A0A923I5Q7"/>
<evidence type="ECO:0000313" key="7">
    <source>
        <dbReference type="EMBL" id="MBC3889485.1"/>
    </source>
</evidence>
<dbReference type="GO" id="GO:0003677">
    <property type="term" value="F:DNA binding"/>
    <property type="evidence" value="ECO:0007669"/>
    <property type="project" value="TreeGrafter"/>
</dbReference>
<dbReference type="EC" id="2.1.1.37" evidence="1"/>
<reference evidence="7" key="1">
    <citation type="submission" date="2019-10" db="EMBL/GenBank/DDBJ databases">
        <authorList>
            <person name="Ross D.E."/>
            <person name="Gulliver D."/>
        </authorList>
    </citation>
    <scope>NUCLEOTIDE SEQUENCE</scope>
    <source>
        <strain evidence="7">DER-2019</strain>
    </source>
</reference>
<dbReference type="PRINTS" id="PR00105">
    <property type="entry name" value="C5METTRFRASE"/>
</dbReference>
<protein>
    <recommendedName>
        <fullName evidence="1">DNA (cytosine-5-)-methyltransferase</fullName>
        <ecNumber evidence="1">2.1.1.37</ecNumber>
    </recommendedName>
</protein>
<evidence type="ECO:0000256" key="5">
    <source>
        <dbReference type="ARBA" id="ARBA00022747"/>
    </source>
</evidence>
<dbReference type="GO" id="GO:0003886">
    <property type="term" value="F:DNA (cytosine-5-)-methyltransferase activity"/>
    <property type="evidence" value="ECO:0007669"/>
    <property type="project" value="UniProtKB-EC"/>
</dbReference>
<organism evidence="7 8">
    <name type="scientific">Acetobacterium paludosum</name>
    <dbReference type="NCBI Taxonomy" id="52693"/>
    <lineage>
        <taxon>Bacteria</taxon>
        <taxon>Bacillati</taxon>
        <taxon>Bacillota</taxon>
        <taxon>Clostridia</taxon>
        <taxon>Eubacteriales</taxon>
        <taxon>Eubacteriaceae</taxon>
        <taxon>Acetobacterium</taxon>
    </lineage>
</organism>
<evidence type="ECO:0000256" key="6">
    <source>
        <dbReference type="PROSITE-ProRule" id="PRU01016"/>
    </source>
</evidence>
<dbReference type="GO" id="GO:0044027">
    <property type="term" value="P:negative regulation of gene expression via chromosomal CpG island methylation"/>
    <property type="evidence" value="ECO:0007669"/>
    <property type="project" value="TreeGrafter"/>
</dbReference>
<keyword evidence="8" id="KW-1185">Reference proteome</keyword>
<reference evidence="7" key="2">
    <citation type="submission" date="2020-10" db="EMBL/GenBank/DDBJ databases">
        <title>Comparative genomics of the Acetobacterium genus.</title>
        <authorList>
            <person name="Marshall C."/>
            <person name="May H."/>
            <person name="Norman S."/>
        </authorList>
    </citation>
    <scope>NUCLEOTIDE SEQUENCE</scope>
    <source>
        <strain evidence="7">DER-2019</strain>
    </source>
</reference>
<keyword evidence="3 6" id="KW-0808">Transferase</keyword>
<dbReference type="GO" id="GO:0009307">
    <property type="term" value="P:DNA restriction-modification system"/>
    <property type="evidence" value="ECO:0007669"/>
    <property type="project" value="UniProtKB-KW"/>
</dbReference>
<proteinExistence type="inferred from homology"/>
<keyword evidence="2 6" id="KW-0489">Methyltransferase</keyword>
<dbReference type="PROSITE" id="PS51679">
    <property type="entry name" value="SAM_MT_C5"/>
    <property type="match status" value="1"/>
</dbReference>
<dbReference type="Proteomes" id="UP000616595">
    <property type="component" value="Unassembled WGS sequence"/>
</dbReference>
<dbReference type="EMBL" id="WJBD01000019">
    <property type="protein sequence ID" value="MBC3889485.1"/>
    <property type="molecule type" value="Genomic_DNA"/>
</dbReference>